<protein>
    <submittedName>
        <fullName evidence="2">Uncharacterized protein</fullName>
    </submittedName>
</protein>
<dbReference type="EMBL" id="CP144700">
    <property type="protein sequence ID" value="WVZ24345.1"/>
    <property type="molecule type" value="Genomic_DNA"/>
</dbReference>
<evidence type="ECO:0000313" key="2">
    <source>
        <dbReference type="EMBL" id="WVZ24345.1"/>
    </source>
</evidence>
<keyword evidence="3" id="KW-1185">Reference proteome</keyword>
<sequence length="206" mass="23113">MMGRPHPSLARSTSSRKLLFSSDTINEHAGKLVHGKQLHRKQDSFSSIPEEGRGKENRSFGNFVKDKQSPEKKTTTKLDWRLADHERAQSSSSSSDDKVSEVDITPNRVSEDIVRCLSSIFVRIGTSKDKIGEAKTPSRSASAFNQFSKETDQLCDPYGICPESKTREVGPYKRLCEVKASTVDMNRASNAVFLIQRLRQVVIDCY</sequence>
<accession>A0AAQ3P9K0</accession>
<organism evidence="2 3">
    <name type="scientific">Vigna mungo</name>
    <name type="common">Black gram</name>
    <name type="synonym">Phaseolus mungo</name>
    <dbReference type="NCBI Taxonomy" id="3915"/>
    <lineage>
        <taxon>Eukaryota</taxon>
        <taxon>Viridiplantae</taxon>
        <taxon>Streptophyta</taxon>
        <taxon>Embryophyta</taxon>
        <taxon>Tracheophyta</taxon>
        <taxon>Spermatophyta</taxon>
        <taxon>Magnoliopsida</taxon>
        <taxon>eudicotyledons</taxon>
        <taxon>Gunneridae</taxon>
        <taxon>Pentapetalae</taxon>
        <taxon>rosids</taxon>
        <taxon>fabids</taxon>
        <taxon>Fabales</taxon>
        <taxon>Fabaceae</taxon>
        <taxon>Papilionoideae</taxon>
        <taxon>50 kb inversion clade</taxon>
        <taxon>NPAAA clade</taxon>
        <taxon>indigoferoid/millettioid clade</taxon>
        <taxon>Phaseoleae</taxon>
        <taxon>Vigna</taxon>
    </lineage>
</organism>
<evidence type="ECO:0000256" key="1">
    <source>
        <dbReference type="SAM" id="MobiDB-lite"/>
    </source>
</evidence>
<dbReference type="Proteomes" id="UP001374535">
    <property type="component" value="Chromosome 1"/>
</dbReference>
<dbReference type="PANTHER" id="PTHR46248:SF12">
    <property type="entry name" value="TERNARY COMPLEX FACTOR MIP1 LEUCINE-ZIPPER PROTEIN"/>
    <property type="match status" value="1"/>
</dbReference>
<dbReference type="PANTHER" id="PTHR46248">
    <property type="entry name" value="EXPRESSED PROTEIN"/>
    <property type="match status" value="1"/>
</dbReference>
<feature type="region of interest" description="Disordered" evidence="1">
    <location>
        <begin position="1"/>
        <end position="102"/>
    </location>
</feature>
<feature type="compositionally biased region" description="Polar residues" evidence="1">
    <location>
        <begin position="10"/>
        <end position="24"/>
    </location>
</feature>
<gene>
    <name evidence="2" type="ORF">V8G54_002889</name>
</gene>
<reference evidence="2 3" key="1">
    <citation type="journal article" date="2023" name="Life. Sci Alliance">
        <title>Evolutionary insights into 3D genome organization and epigenetic landscape of Vigna mungo.</title>
        <authorList>
            <person name="Junaid A."/>
            <person name="Singh B."/>
            <person name="Bhatia S."/>
        </authorList>
    </citation>
    <scope>NUCLEOTIDE SEQUENCE [LARGE SCALE GENOMIC DNA]</scope>
    <source>
        <strain evidence="2">Urdbean</strain>
    </source>
</reference>
<name>A0AAQ3P9K0_VIGMU</name>
<proteinExistence type="predicted"/>
<feature type="compositionally biased region" description="Basic and acidic residues" evidence="1">
    <location>
        <begin position="50"/>
        <end position="88"/>
    </location>
</feature>
<evidence type="ECO:0000313" key="3">
    <source>
        <dbReference type="Proteomes" id="UP001374535"/>
    </source>
</evidence>
<dbReference type="AlphaFoldDB" id="A0AAQ3P9K0"/>